<dbReference type="GO" id="GO:0016787">
    <property type="term" value="F:hydrolase activity"/>
    <property type="evidence" value="ECO:0007669"/>
    <property type="project" value="UniProtKB-KW"/>
</dbReference>
<name>A0A7S2C881_9STRA</name>
<organism evidence="3">
    <name type="scientific">Octactis speculum</name>
    <dbReference type="NCBI Taxonomy" id="3111310"/>
    <lineage>
        <taxon>Eukaryota</taxon>
        <taxon>Sar</taxon>
        <taxon>Stramenopiles</taxon>
        <taxon>Ochrophyta</taxon>
        <taxon>Dictyochophyceae</taxon>
        <taxon>Dictyochales</taxon>
        <taxon>Dictyochaceae</taxon>
        <taxon>Octactis</taxon>
    </lineage>
</organism>
<feature type="domain" description="Serine hydrolase" evidence="2">
    <location>
        <begin position="22"/>
        <end position="174"/>
    </location>
</feature>
<dbReference type="Pfam" id="PF03959">
    <property type="entry name" value="FSH1"/>
    <property type="match status" value="1"/>
</dbReference>
<reference evidence="3" key="1">
    <citation type="submission" date="2021-01" db="EMBL/GenBank/DDBJ databases">
        <authorList>
            <person name="Corre E."/>
            <person name="Pelletier E."/>
            <person name="Niang G."/>
            <person name="Scheremetjew M."/>
            <person name="Finn R."/>
            <person name="Kale V."/>
            <person name="Holt S."/>
            <person name="Cochrane G."/>
            <person name="Meng A."/>
            <person name="Brown T."/>
            <person name="Cohen L."/>
        </authorList>
    </citation>
    <scope>NUCLEOTIDE SEQUENCE</scope>
    <source>
        <strain evidence="3">CCMP1381</strain>
    </source>
</reference>
<dbReference type="GO" id="GO:0005634">
    <property type="term" value="C:nucleus"/>
    <property type="evidence" value="ECO:0007669"/>
    <property type="project" value="TreeGrafter"/>
</dbReference>
<dbReference type="GO" id="GO:0005737">
    <property type="term" value="C:cytoplasm"/>
    <property type="evidence" value="ECO:0007669"/>
    <property type="project" value="TreeGrafter"/>
</dbReference>
<dbReference type="PANTHER" id="PTHR48070:SF6">
    <property type="entry name" value="ESTERASE OVCA2"/>
    <property type="match status" value="1"/>
</dbReference>
<accession>A0A7S2C881</accession>
<dbReference type="PANTHER" id="PTHR48070">
    <property type="entry name" value="ESTERASE OVCA2"/>
    <property type="match status" value="1"/>
</dbReference>
<dbReference type="AlphaFoldDB" id="A0A7S2C881"/>
<evidence type="ECO:0000313" key="3">
    <source>
        <dbReference type="EMBL" id="CAD9418037.1"/>
    </source>
</evidence>
<proteinExistence type="predicted"/>
<keyword evidence="1" id="KW-0378">Hydrolase</keyword>
<dbReference type="InterPro" id="IPR029058">
    <property type="entry name" value="AB_hydrolase_fold"/>
</dbReference>
<dbReference type="InterPro" id="IPR005645">
    <property type="entry name" value="FSH-like_dom"/>
</dbReference>
<sequence length="188" mass="20356">MARDGSIRQGTPLPIRLSGPDDTYADWEQGIGAIIRRLKLNGPYHGILGFSQGANMATIVAALVQCGALPWADIRFFVLLCGSKYGWADDLATTEPLHGLDCVHFLDEEAIEEDFIGFPPLLTEKIRIPAFIQAGEKDPRKENTYGLVQLFDEGSCHVVTTPEGHSVTSNPSAVDAMAALVARAMDSD</sequence>
<evidence type="ECO:0000256" key="1">
    <source>
        <dbReference type="ARBA" id="ARBA00022801"/>
    </source>
</evidence>
<protein>
    <recommendedName>
        <fullName evidence="2">Serine hydrolase domain-containing protein</fullName>
    </recommendedName>
</protein>
<evidence type="ECO:0000259" key="2">
    <source>
        <dbReference type="Pfam" id="PF03959"/>
    </source>
</evidence>
<dbReference type="SUPFAM" id="SSF53474">
    <property type="entry name" value="alpha/beta-Hydrolases"/>
    <property type="match status" value="1"/>
</dbReference>
<dbReference type="InterPro" id="IPR050593">
    <property type="entry name" value="LovG"/>
</dbReference>
<dbReference type="Gene3D" id="3.40.50.1820">
    <property type="entry name" value="alpha/beta hydrolase"/>
    <property type="match status" value="1"/>
</dbReference>
<dbReference type="EMBL" id="HBGS01025255">
    <property type="protein sequence ID" value="CAD9418037.1"/>
    <property type="molecule type" value="Transcribed_RNA"/>
</dbReference>
<gene>
    <name evidence="3" type="ORF">DSPE1174_LOCUS12828</name>
</gene>